<dbReference type="PANTHER" id="PTHR15653">
    <property type="entry name" value="STRIATIN"/>
    <property type="match status" value="1"/>
</dbReference>
<feature type="compositionally biased region" description="Polar residues" evidence="2">
    <location>
        <begin position="178"/>
        <end position="187"/>
    </location>
</feature>
<dbReference type="OrthoDB" id="727118at2759"/>
<gene>
    <name evidence="4" type="ORF">PHYBLDRAFT_180018</name>
</gene>
<feature type="domain" description="Striatin N-terminal" evidence="3">
    <location>
        <begin position="9"/>
        <end position="147"/>
    </location>
</feature>
<organism evidence="4 5">
    <name type="scientific">Phycomyces blakesleeanus (strain ATCC 8743b / DSM 1359 / FGSC 10004 / NBRC 33097 / NRRL 1555)</name>
    <dbReference type="NCBI Taxonomy" id="763407"/>
    <lineage>
        <taxon>Eukaryota</taxon>
        <taxon>Fungi</taxon>
        <taxon>Fungi incertae sedis</taxon>
        <taxon>Mucoromycota</taxon>
        <taxon>Mucoromycotina</taxon>
        <taxon>Mucoromycetes</taxon>
        <taxon>Mucorales</taxon>
        <taxon>Phycomycetaceae</taxon>
        <taxon>Phycomyces</taxon>
    </lineage>
</organism>
<dbReference type="RefSeq" id="XP_018295890.1">
    <property type="nucleotide sequence ID" value="XM_018438251.1"/>
</dbReference>
<dbReference type="EMBL" id="KV440974">
    <property type="protein sequence ID" value="OAD77850.1"/>
    <property type="molecule type" value="Genomic_DNA"/>
</dbReference>
<feature type="region of interest" description="Disordered" evidence="2">
    <location>
        <begin position="77"/>
        <end position="126"/>
    </location>
</feature>
<keyword evidence="5" id="KW-1185">Reference proteome</keyword>
<evidence type="ECO:0000259" key="3">
    <source>
        <dbReference type="Pfam" id="PF08232"/>
    </source>
</evidence>
<dbReference type="InterPro" id="IPR013258">
    <property type="entry name" value="Striatin_N"/>
</dbReference>
<feature type="compositionally biased region" description="Basic and acidic residues" evidence="2">
    <location>
        <begin position="117"/>
        <end position="126"/>
    </location>
</feature>
<dbReference type="Gene3D" id="1.20.5.300">
    <property type="match status" value="1"/>
</dbReference>
<dbReference type="VEuPathDB" id="FungiDB:PHYBLDRAFT_180018"/>
<sequence length="187" mass="21001">MTDPASEYSLPGVLHFLQAEWRRFERERNEWAIERAEFKARIALLEGERRGVENLRMDLMKRVKMLEYALRQERKRHLGTTKSSTINSSSPAISHATTTTTTTTAATDPTIGLSSEAKSHSDTKLREKSQDVLKSCLQEINYLLSMPTKFSLSHSTTTSSSSLSETPSRTSSVRRVTKPTSSPTLHA</sequence>
<proteinExistence type="predicted"/>
<dbReference type="STRING" id="763407.A0A163EBX5"/>
<keyword evidence="1" id="KW-0175">Coiled coil</keyword>
<evidence type="ECO:0000313" key="4">
    <source>
        <dbReference type="EMBL" id="OAD77850.1"/>
    </source>
</evidence>
<dbReference type="PANTHER" id="PTHR15653:SF0">
    <property type="entry name" value="CONNECTOR OF KINASE TO AP-1, ISOFORM E"/>
    <property type="match status" value="1"/>
</dbReference>
<feature type="non-terminal residue" evidence="4">
    <location>
        <position position="187"/>
    </location>
</feature>
<evidence type="ECO:0000256" key="1">
    <source>
        <dbReference type="ARBA" id="ARBA00023054"/>
    </source>
</evidence>
<evidence type="ECO:0000313" key="5">
    <source>
        <dbReference type="Proteomes" id="UP000077315"/>
    </source>
</evidence>
<accession>A0A163EBX5</accession>
<dbReference type="Pfam" id="PF08232">
    <property type="entry name" value="Striatin"/>
    <property type="match status" value="1"/>
</dbReference>
<dbReference type="GeneID" id="28999157"/>
<feature type="compositionally biased region" description="Low complexity" evidence="2">
    <location>
        <begin position="153"/>
        <end position="171"/>
    </location>
</feature>
<reference evidence="5" key="1">
    <citation type="submission" date="2015-06" db="EMBL/GenBank/DDBJ databases">
        <title>Expansion of signal transduction pathways in fungi by whole-genome duplication.</title>
        <authorList>
            <consortium name="DOE Joint Genome Institute"/>
            <person name="Corrochano L.M."/>
            <person name="Kuo A."/>
            <person name="Marcet-Houben M."/>
            <person name="Polaino S."/>
            <person name="Salamov A."/>
            <person name="Villalobos J.M."/>
            <person name="Alvarez M.I."/>
            <person name="Avalos J."/>
            <person name="Benito E.P."/>
            <person name="Benoit I."/>
            <person name="Burger G."/>
            <person name="Camino L.P."/>
            <person name="Canovas D."/>
            <person name="Cerda-Olmedo E."/>
            <person name="Cheng J.-F."/>
            <person name="Dominguez A."/>
            <person name="Elias M."/>
            <person name="Eslava A.P."/>
            <person name="Glaser F."/>
            <person name="Grimwood J."/>
            <person name="Gutierrez G."/>
            <person name="Heitman J."/>
            <person name="Henrissat B."/>
            <person name="Iturriaga E.A."/>
            <person name="Lang B.F."/>
            <person name="Lavin J.L."/>
            <person name="Lee S."/>
            <person name="Li W."/>
            <person name="Lindquist E."/>
            <person name="Lopez-Garcia S."/>
            <person name="Luque E.M."/>
            <person name="Marcos A.T."/>
            <person name="Martin J."/>
            <person name="McCluskey K."/>
            <person name="Medina H.R."/>
            <person name="Miralles-Duran A."/>
            <person name="Miyazaki A."/>
            <person name="Munoz-Torres E."/>
            <person name="Oguiza J.A."/>
            <person name="Ohm R."/>
            <person name="Olmedo M."/>
            <person name="Orejas M."/>
            <person name="Ortiz-Castellanos L."/>
            <person name="Pisabarro A.G."/>
            <person name="Rodriguez-Romero J."/>
            <person name="Ruiz-Herrera J."/>
            <person name="Ruiz-Vazquez R."/>
            <person name="Sanz C."/>
            <person name="Schackwitz W."/>
            <person name="Schmutz J."/>
            <person name="Shahriari M."/>
            <person name="Shelest E."/>
            <person name="Silva-Franco F."/>
            <person name="Soanes D."/>
            <person name="Syed K."/>
            <person name="Tagua V.G."/>
            <person name="Talbot N.J."/>
            <person name="Thon M."/>
            <person name="De vries R.P."/>
            <person name="Wiebenga A."/>
            <person name="Yadav J.S."/>
            <person name="Braun E.L."/>
            <person name="Baker S."/>
            <person name="Garre V."/>
            <person name="Horwitz B."/>
            <person name="Torres-Martinez S."/>
            <person name="Idnurm A."/>
            <person name="Herrera-Estrella A."/>
            <person name="Gabaldon T."/>
            <person name="Grigoriev I.V."/>
        </authorList>
    </citation>
    <scope>NUCLEOTIDE SEQUENCE [LARGE SCALE GENOMIC DNA]</scope>
    <source>
        <strain evidence="5">NRRL 1555(-)</strain>
    </source>
</reference>
<feature type="region of interest" description="Disordered" evidence="2">
    <location>
        <begin position="153"/>
        <end position="187"/>
    </location>
</feature>
<protein>
    <recommendedName>
        <fullName evidence="3">Striatin N-terminal domain-containing protein</fullName>
    </recommendedName>
</protein>
<feature type="compositionally biased region" description="Low complexity" evidence="2">
    <location>
        <begin position="80"/>
        <end position="107"/>
    </location>
</feature>
<dbReference type="Proteomes" id="UP000077315">
    <property type="component" value="Unassembled WGS sequence"/>
</dbReference>
<dbReference type="AlphaFoldDB" id="A0A163EBX5"/>
<dbReference type="InParanoid" id="A0A163EBX5"/>
<name>A0A163EBX5_PHYB8</name>
<dbReference type="InterPro" id="IPR051488">
    <property type="entry name" value="WD_repeat_striatin"/>
</dbReference>
<evidence type="ECO:0000256" key="2">
    <source>
        <dbReference type="SAM" id="MobiDB-lite"/>
    </source>
</evidence>